<evidence type="ECO:0008006" key="3">
    <source>
        <dbReference type="Google" id="ProtNLM"/>
    </source>
</evidence>
<organism evidence="1 2">
    <name type="scientific">Microtetraspora fusca</name>
    <dbReference type="NCBI Taxonomy" id="1997"/>
    <lineage>
        <taxon>Bacteria</taxon>
        <taxon>Bacillati</taxon>
        <taxon>Actinomycetota</taxon>
        <taxon>Actinomycetes</taxon>
        <taxon>Streptosporangiales</taxon>
        <taxon>Streptosporangiaceae</taxon>
        <taxon>Microtetraspora</taxon>
    </lineage>
</organism>
<name>A0ABW6VDN7_MICFU</name>
<evidence type="ECO:0000313" key="1">
    <source>
        <dbReference type="EMBL" id="MFF4777468.1"/>
    </source>
</evidence>
<gene>
    <name evidence="1" type="ORF">ACFY05_31895</name>
</gene>
<dbReference type="Proteomes" id="UP001602119">
    <property type="component" value="Unassembled WGS sequence"/>
</dbReference>
<protein>
    <recommendedName>
        <fullName evidence="3">DUF2493 domain-containing protein</fullName>
    </recommendedName>
</protein>
<dbReference type="RefSeq" id="WP_387345894.1">
    <property type="nucleotide sequence ID" value="NZ_JBIAXI010000024.1"/>
</dbReference>
<dbReference type="EMBL" id="JBIAXI010000024">
    <property type="protein sequence ID" value="MFF4777468.1"/>
    <property type="molecule type" value="Genomic_DNA"/>
</dbReference>
<proteinExistence type="predicted"/>
<comment type="caution">
    <text evidence="1">The sequence shown here is derived from an EMBL/GenBank/DDBJ whole genome shotgun (WGS) entry which is preliminary data.</text>
</comment>
<sequence>MNARLVAVTGSQDWPQELAYIVTDALDEQLTKTRPGATLLVRHGAAKRGADHIAHQWVRHQKANPSRPDVTVLEDPVPADWDTCAPTCKPDHRRTRDDGTTWCPSAGHRRNPEVVAGVHLVLAFCWNDSSGTTKTIEHTRRNRINHRTWHAYGPTRPR</sequence>
<evidence type="ECO:0000313" key="2">
    <source>
        <dbReference type="Proteomes" id="UP001602119"/>
    </source>
</evidence>
<reference evidence="1 2" key="1">
    <citation type="submission" date="2024-10" db="EMBL/GenBank/DDBJ databases">
        <title>The Natural Products Discovery Center: Release of the First 8490 Sequenced Strains for Exploring Actinobacteria Biosynthetic Diversity.</title>
        <authorList>
            <person name="Kalkreuter E."/>
            <person name="Kautsar S.A."/>
            <person name="Yang D."/>
            <person name="Bader C.D."/>
            <person name="Teijaro C.N."/>
            <person name="Fluegel L."/>
            <person name="Davis C.M."/>
            <person name="Simpson J.R."/>
            <person name="Lauterbach L."/>
            <person name="Steele A.D."/>
            <person name="Gui C."/>
            <person name="Meng S."/>
            <person name="Li G."/>
            <person name="Viehrig K."/>
            <person name="Ye F."/>
            <person name="Su P."/>
            <person name="Kiefer A.F."/>
            <person name="Nichols A."/>
            <person name="Cepeda A.J."/>
            <person name="Yan W."/>
            <person name="Fan B."/>
            <person name="Jiang Y."/>
            <person name="Adhikari A."/>
            <person name="Zheng C.-J."/>
            <person name="Schuster L."/>
            <person name="Cowan T.M."/>
            <person name="Smanski M.J."/>
            <person name="Chevrette M.G."/>
            <person name="De Carvalho L.P.S."/>
            <person name="Shen B."/>
        </authorList>
    </citation>
    <scope>NUCLEOTIDE SEQUENCE [LARGE SCALE GENOMIC DNA]</scope>
    <source>
        <strain evidence="1 2">NPDC001281</strain>
    </source>
</reference>
<accession>A0ABW6VDN7</accession>
<keyword evidence="2" id="KW-1185">Reference proteome</keyword>